<gene>
    <name evidence="5" type="ORF">A5888_001021</name>
    <name evidence="4" type="ORF">A5888_001032</name>
</gene>
<evidence type="ECO:0000256" key="2">
    <source>
        <dbReference type="ARBA" id="ARBA00023163"/>
    </source>
</evidence>
<dbReference type="OrthoDB" id="9815009at2"/>
<dbReference type="SUPFAM" id="SSF46785">
    <property type="entry name" value="Winged helix' DNA-binding domain"/>
    <property type="match status" value="1"/>
</dbReference>
<organism evidence="4">
    <name type="scientific">Candidatus Enterococcus clewellii</name>
    <dbReference type="NCBI Taxonomy" id="1834193"/>
    <lineage>
        <taxon>Bacteria</taxon>
        <taxon>Bacillati</taxon>
        <taxon>Bacillota</taxon>
        <taxon>Bacilli</taxon>
        <taxon>Lactobacillales</taxon>
        <taxon>Enterococcaceae</taxon>
        <taxon>Enterococcus</taxon>
    </lineage>
</organism>
<proteinExistence type="predicted"/>
<keyword evidence="6" id="KW-1185">Reference proteome</keyword>
<protein>
    <recommendedName>
        <fullName evidence="3">HTH deoR-type domain-containing protein</fullName>
    </recommendedName>
</protein>
<dbReference type="InterPro" id="IPR057727">
    <property type="entry name" value="WCX_dom"/>
</dbReference>
<dbReference type="Pfam" id="PF13280">
    <property type="entry name" value="WYL"/>
    <property type="match status" value="1"/>
</dbReference>
<keyword evidence="1" id="KW-0805">Transcription regulation</keyword>
<sequence>MKSERLLAITMMLLEQEQISAPKLAELFEVSVRTIYRDIESLSQAGIPVVAFPGSKGGIRIMENYKIDQRFFTTSDLISLLTSLNSMHKHMNSKQTAYTIEKLKALVPKKMEKEVALKTDQLIIDLSPWIQNGQAGASIDLIQQALDNQNALSIDYENRAGQYSSRVIEPYRLILKESSWYTQAFCLEKQEFRIFKISRMKNIQQTNHLSDQRTPPPVTFGRDTSGRTAFITLSLEVDYSVKDQLSERFNDLAFIPQKHSDRYLVEFPYFIPDEFGYHLLLGFGTRCKCLAPDTIREELVKRLKEMLDFYEV</sequence>
<dbReference type="InterPro" id="IPR051534">
    <property type="entry name" value="CBASS_pafABC_assoc_protein"/>
</dbReference>
<feature type="domain" description="HTH deoR-type" evidence="3">
    <location>
        <begin position="2"/>
        <end position="57"/>
    </location>
</feature>
<keyword evidence="2" id="KW-0804">Transcription</keyword>
<dbReference type="Gene3D" id="1.10.10.10">
    <property type="entry name" value="Winged helix-like DNA-binding domain superfamily/Winged helix DNA-binding domain"/>
    <property type="match status" value="1"/>
</dbReference>
<reference evidence="4" key="1">
    <citation type="submission" date="2017-05" db="EMBL/GenBank/DDBJ databases">
        <title>The Genome Sequence of Enterococcus sp. 9E7_DIV0242.</title>
        <authorList>
            <consortium name="The Broad Institute Genomics Platform"/>
            <consortium name="The Broad Institute Genomic Center for Infectious Diseases"/>
            <person name="Earl A."/>
            <person name="Manson A."/>
            <person name="Schwartman J."/>
            <person name="Gilmore M."/>
            <person name="Abouelleil A."/>
            <person name="Cao P."/>
            <person name="Chapman S."/>
            <person name="Cusick C."/>
            <person name="Shea T."/>
            <person name="Young S."/>
            <person name="Neafsey D."/>
            <person name="Nusbaum C."/>
            <person name="Birren B."/>
        </authorList>
    </citation>
    <scope>NUCLEOTIDE SEQUENCE [LARGE SCALE GENOMIC DNA]</scope>
    <source>
        <strain evidence="4">9E7_DIV0242</strain>
    </source>
</reference>
<dbReference type="SMART" id="SM00420">
    <property type="entry name" value="HTH_DEOR"/>
    <property type="match status" value="1"/>
</dbReference>
<dbReference type="PROSITE" id="PS51000">
    <property type="entry name" value="HTH_DEOR_2"/>
    <property type="match status" value="1"/>
</dbReference>
<dbReference type="EMBL" id="NGMM01000001">
    <property type="protein sequence ID" value="OTP19217.1"/>
    <property type="molecule type" value="Genomic_DNA"/>
</dbReference>
<dbReference type="PIRSF" id="PIRSF016838">
    <property type="entry name" value="PafC"/>
    <property type="match status" value="1"/>
</dbReference>
<dbReference type="InterPro" id="IPR026881">
    <property type="entry name" value="WYL_dom"/>
</dbReference>
<dbReference type="PROSITE" id="PS52050">
    <property type="entry name" value="WYL"/>
    <property type="match status" value="1"/>
</dbReference>
<dbReference type="RefSeq" id="WP_086348117.1">
    <property type="nucleotide sequence ID" value="NZ_CP147247.1"/>
</dbReference>
<dbReference type="Pfam" id="PF08279">
    <property type="entry name" value="HTH_11"/>
    <property type="match status" value="1"/>
</dbReference>
<evidence type="ECO:0000313" key="6">
    <source>
        <dbReference type="Proteomes" id="UP000195141"/>
    </source>
</evidence>
<dbReference type="InterPro" id="IPR001034">
    <property type="entry name" value="DeoR_HTH"/>
</dbReference>
<dbReference type="InterPro" id="IPR036388">
    <property type="entry name" value="WH-like_DNA-bd_sf"/>
</dbReference>
<dbReference type="InterPro" id="IPR036390">
    <property type="entry name" value="WH_DNA-bd_sf"/>
</dbReference>
<evidence type="ECO:0000259" key="3">
    <source>
        <dbReference type="PROSITE" id="PS51000"/>
    </source>
</evidence>
<dbReference type="PANTHER" id="PTHR34580:SF1">
    <property type="entry name" value="PROTEIN PAFC"/>
    <property type="match status" value="1"/>
</dbReference>
<dbReference type="GO" id="GO:0003700">
    <property type="term" value="F:DNA-binding transcription factor activity"/>
    <property type="evidence" value="ECO:0007669"/>
    <property type="project" value="InterPro"/>
</dbReference>
<dbReference type="Proteomes" id="UP000195141">
    <property type="component" value="Chromosome"/>
</dbReference>
<evidence type="ECO:0000313" key="5">
    <source>
        <dbReference type="EMBL" id="WYJ89301.1"/>
    </source>
</evidence>
<dbReference type="InterPro" id="IPR013196">
    <property type="entry name" value="HTH_11"/>
</dbReference>
<reference evidence="5" key="3">
    <citation type="submission" date="2024-03" db="EMBL/GenBank/DDBJ databases">
        <title>The Genome Sequence of Enterococcus sp. DIV0242b.</title>
        <authorList>
            <consortium name="The Broad Institute Genomics Platform"/>
            <consortium name="The Broad Institute Microbial Omics Core"/>
            <consortium name="The Broad Institute Genomic Center for Infectious Diseases"/>
            <person name="Earl A."/>
            <person name="Manson A."/>
            <person name="Gilmore M."/>
            <person name="Schwartman J."/>
            <person name="Shea T."/>
            <person name="Abouelleil A."/>
            <person name="Cao P."/>
            <person name="Chapman S."/>
            <person name="Cusick C."/>
            <person name="Young S."/>
            <person name="Neafsey D."/>
            <person name="Nusbaum C."/>
            <person name="Birren B."/>
        </authorList>
    </citation>
    <scope>NUCLEOTIDE SEQUENCE</scope>
    <source>
        <strain evidence="5">9E7_DIV0242</strain>
    </source>
</reference>
<evidence type="ECO:0000313" key="4">
    <source>
        <dbReference type="EMBL" id="OTP19217.1"/>
    </source>
</evidence>
<accession>A0A242KDS9</accession>
<dbReference type="PANTHER" id="PTHR34580">
    <property type="match status" value="1"/>
</dbReference>
<dbReference type="InterPro" id="IPR028349">
    <property type="entry name" value="PafC-like"/>
</dbReference>
<name>A0A242KDS9_9ENTE</name>
<dbReference type="Pfam" id="PF25583">
    <property type="entry name" value="WCX"/>
    <property type="match status" value="1"/>
</dbReference>
<evidence type="ECO:0000256" key="1">
    <source>
        <dbReference type="ARBA" id="ARBA00023015"/>
    </source>
</evidence>
<dbReference type="AlphaFoldDB" id="A0A242KDS9"/>
<dbReference type="EMBL" id="CP147247">
    <property type="protein sequence ID" value="WYJ89301.1"/>
    <property type="molecule type" value="Genomic_DNA"/>
</dbReference>
<reference evidence="5" key="2">
    <citation type="submission" date="2017-05" db="EMBL/GenBank/DDBJ databases">
        <authorList>
            <consortium name="The Broad Institute Genomics Platform"/>
            <consortium name="The Broad Institute Genomic Center for Infectious Diseases"/>
            <person name="Earl A."/>
            <person name="Manson A."/>
            <person name="Schwartman J."/>
            <person name="Gilmore M."/>
            <person name="Abouelleil A."/>
            <person name="Cao P."/>
            <person name="Chapman S."/>
            <person name="Cusick C."/>
            <person name="Shea T."/>
            <person name="Young S."/>
            <person name="Neafsey D."/>
            <person name="Nusbaum C."/>
            <person name="Birren B."/>
        </authorList>
    </citation>
    <scope>NUCLEOTIDE SEQUENCE</scope>
    <source>
        <strain evidence="5">9E7_DIV0242</strain>
    </source>
</reference>